<dbReference type="PANTHER" id="PTHR13586:SF0">
    <property type="entry name" value="TRAILER HITCH, ISOFORM H"/>
    <property type="match status" value="1"/>
</dbReference>
<protein>
    <submittedName>
        <fullName evidence="3">Protein lsm14</fullName>
    </submittedName>
</protein>
<keyword evidence="4" id="KW-1185">Reference proteome</keyword>
<dbReference type="SMART" id="SM01271">
    <property type="entry name" value="LSM14"/>
    <property type="match status" value="1"/>
</dbReference>
<reference evidence="3 4" key="2">
    <citation type="journal article" date="2021" name="Genomics">
        <title>High-quality reference genome for Clonorchis sinensis.</title>
        <authorList>
            <person name="Young N.D."/>
            <person name="Stroehlein A.J."/>
            <person name="Kinkar L."/>
            <person name="Wang T."/>
            <person name="Sohn W.M."/>
            <person name="Chang B.C.H."/>
            <person name="Kaur P."/>
            <person name="Weisz D."/>
            <person name="Dudchenko O."/>
            <person name="Aiden E.L."/>
            <person name="Korhonen P.K."/>
            <person name="Gasser R.B."/>
        </authorList>
    </citation>
    <scope>NUCLEOTIDE SEQUENCE [LARGE SCALE GENOMIC DNA]</scope>
    <source>
        <strain evidence="3">Cs-k2</strain>
    </source>
</reference>
<evidence type="ECO:0000313" key="4">
    <source>
        <dbReference type="Proteomes" id="UP000286415"/>
    </source>
</evidence>
<dbReference type="InterPro" id="IPR025609">
    <property type="entry name" value="Lsm14-like_N"/>
</dbReference>
<evidence type="ECO:0000256" key="1">
    <source>
        <dbReference type="SAM" id="MobiDB-lite"/>
    </source>
</evidence>
<dbReference type="GO" id="GO:0033962">
    <property type="term" value="P:P-body assembly"/>
    <property type="evidence" value="ECO:0007669"/>
    <property type="project" value="TreeGrafter"/>
</dbReference>
<dbReference type="EMBL" id="NIRI02000042">
    <property type="protein sequence ID" value="KAG5448879.1"/>
    <property type="molecule type" value="Genomic_DNA"/>
</dbReference>
<feature type="compositionally biased region" description="Basic residues" evidence="1">
    <location>
        <begin position="161"/>
        <end position="174"/>
    </location>
</feature>
<accession>A0A8T1MIM6</accession>
<sequence length="365" mass="41610">MEAIYENCVKIKSRAGIEYTGLLHSIDTEHSTVTLKRVHLSDSLTEGPVNIRSNSFDYVIFRGGDIEDVQLSFKVRRTITPAHDDAIVRVNSRPFIMNTGYNCWATSGNLRHDPAIVRIDQKANADVSFPAEKNTIDVTSVSENDDRQSQPGKSSTEFKRKAVPQRRRSARPGRSRSNLGYSVRSLKLCTSERRCQSAEGGLSFSASQQSVHTQCSGDTVNNDDTQRMKENIPNTTDQMRVYDKQHSFFDRLSSGIEGSRPASKHMSPSMDTRSKTNEHQLFPGRSSRRICYHLYPQEGFGLQPNDTYSLPYYSSVHSQTHPNIHPAYQFQYTAPYSYRQQLSLFNAPYFINWQHDYNPVRYTIV</sequence>
<dbReference type="GO" id="GO:0003729">
    <property type="term" value="F:mRNA binding"/>
    <property type="evidence" value="ECO:0007669"/>
    <property type="project" value="TreeGrafter"/>
</dbReference>
<gene>
    <name evidence="3" type="ORF">CSKR_109583</name>
</gene>
<proteinExistence type="predicted"/>
<dbReference type="Pfam" id="PF12701">
    <property type="entry name" value="LSM14"/>
    <property type="match status" value="1"/>
</dbReference>
<dbReference type="OrthoDB" id="6238775at2759"/>
<feature type="domain" description="Lsm14-like N-terminal" evidence="2">
    <location>
        <begin position="1"/>
        <end position="92"/>
    </location>
</feature>
<dbReference type="AlphaFoldDB" id="A0A8T1MIM6"/>
<dbReference type="Proteomes" id="UP000286415">
    <property type="component" value="Unassembled WGS sequence"/>
</dbReference>
<organism evidence="3 4">
    <name type="scientific">Clonorchis sinensis</name>
    <name type="common">Chinese liver fluke</name>
    <dbReference type="NCBI Taxonomy" id="79923"/>
    <lineage>
        <taxon>Eukaryota</taxon>
        <taxon>Metazoa</taxon>
        <taxon>Spiralia</taxon>
        <taxon>Lophotrochozoa</taxon>
        <taxon>Platyhelminthes</taxon>
        <taxon>Trematoda</taxon>
        <taxon>Digenea</taxon>
        <taxon>Opisthorchiida</taxon>
        <taxon>Opisthorchiata</taxon>
        <taxon>Opisthorchiidae</taxon>
        <taxon>Clonorchis</taxon>
    </lineage>
</organism>
<feature type="region of interest" description="Disordered" evidence="1">
    <location>
        <begin position="254"/>
        <end position="281"/>
    </location>
</feature>
<name>A0A8T1MIM6_CLOSI</name>
<dbReference type="GO" id="GO:0000932">
    <property type="term" value="C:P-body"/>
    <property type="evidence" value="ECO:0007669"/>
    <property type="project" value="TreeGrafter"/>
</dbReference>
<evidence type="ECO:0000259" key="2">
    <source>
        <dbReference type="SMART" id="SM01271"/>
    </source>
</evidence>
<dbReference type="Gene3D" id="2.30.30.100">
    <property type="match status" value="1"/>
</dbReference>
<dbReference type="PANTHER" id="PTHR13586">
    <property type="entry name" value="SCD6 PROTEIN-RELATED"/>
    <property type="match status" value="1"/>
</dbReference>
<dbReference type="GO" id="GO:0034063">
    <property type="term" value="P:stress granule assembly"/>
    <property type="evidence" value="ECO:0007669"/>
    <property type="project" value="TreeGrafter"/>
</dbReference>
<dbReference type="SUPFAM" id="SSF50182">
    <property type="entry name" value="Sm-like ribonucleoproteins"/>
    <property type="match status" value="1"/>
</dbReference>
<reference evidence="3 4" key="1">
    <citation type="journal article" date="2018" name="Biotechnol. Adv.">
        <title>Improved genomic resources and new bioinformatic workflow for the carcinogenic parasite Clonorchis sinensis: Biotechnological implications.</title>
        <authorList>
            <person name="Wang D."/>
            <person name="Korhonen P.K."/>
            <person name="Gasser R.B."/>
            <person name="Young N.D."/>
        </authorList>
    </citation>
    <scope>NUCLEOTIDE SEQUENCE [LARGE SCALE GENOMIC DNA]</scope>
    <source>
        <strain evidence="3">Cs-k2</strain>
    </source>
</reference>
<dbReference type="InterPro" id="IPR010920">
    <property type="entry name" value="LSM_dom_sf"/>
</dbReference>
<evidence type="ECO:0000313" key="3">
    <source>
        <dbReference type="EMBL" id="KAG5448879.1"/>
    </source>
</evidence>
<comment type="caution">
    <text evidence="3">The sequence shown here is derived from an EMBL/GenBank/DDBJ whole genome shotgun (WGS) entry which is preliminary data.</text>
</comment>
<feature type="region of interest" description="Disordered" evidence="1">
    <location>
        <begin position="136"/>
        <end position="179"/>
    </location>
</feature>